<evidence type="ECO:0000256" key="1">
    <source>
        <dbReference type="SAM" id="MobiDB-lite"/>
    </source>
</evidence>
<feature type="transmembrane region" description="Helical" evidence="2">
    <location>
        <begin position="47"/>
        <end position="67"/>
    </location>
</feature>
<reference evidence="3 4" key="1">
    <citation type="submission" date="2024-01" db="EMBL/GenBank/DDBJ databases">
        <title>The genomes of 5 underutilized Papilionoideae crops provide insights into root nodulation and disease resistance.</title>
        <authorList>
            <person name="Yuan L."/>
        </authorList>
    </citation>
    <scope>NUCLEOTIDE SEQUENCE [LARGE SCALE GENOMIC DNA]</scope>
    <source>
        <strain evidence="3">LY-2023</strain>
        <tissue evidence="3">Leaf</tissue>
    </source>
</reference>
<keyword evidence="2" id="KW-0472">Membrane</keyword>
<evidence type="ECO:0000313" key="4">
    <source>
        <dbReference type="Proteomes" id="UP001359559"/>
    </source>
</evidence>
<organism evidence="3 4">
    <name type="scientific">Clitoria ternatea</name>
    <name type="common">Butterfly pea</name>
    <dbReference type="NCBI Taxonomy" id="43366"/>
    <lineage>
        <taxon>Eukaryota</taxon>
        <taxon>Viridiplantae</taxon>
        <taxon>Streptophyta</taxon>
        <taxon>Embryophyta</taxon>
        <taxon>Tracheophyta</taxon>
        <taxon>Spermatophyta</taxon>
        <taxon>Magnoliopsida</taxon>
        <taxon>eudicotyledons</taxon>
        <taxon>Gunneridae</taxon>
        <taxon>Pentapetalae</taxon>
        <taxon>rosids</taxon>
        <taxon>fabids</taxon>
        <taxon>Fabales</taxon>
        <taxon>Fabaceae</taxon>
        <taxon>Papilionoideae</taxon>
        <taxon>50 kb inversion clade</taxon>
        <taxon>NPAAA clade</taxon>
        <taxon>indigoferoid/millettioid clade</taxon>
        <taxon>Phaseoleae</taxon>
        <taxon>Clitoria</taxon>
    </lineage>
</organism>
<dbReference type="Proteomes" id="UP001359559">
    <property type="component" value="Unassembled WGS sequence"/>
</dbReference>
<feature type="region of interest" description="Disordered" evidence="1">
    <location>
        <begin position="1"/>
        <end position="40"/>
    </location>
</feature>
<accession>A0AAN9JQ20</accession>
<evidence type="ECO:0000313" key="3">
    <source>
        <dbReference type="EMBL" id="KAK7301903.1"/>
    </source>
</evidence>
<sequence>MAFPMRNEEDEAMQNEGWRHGVGGVLKEEDNGGERRSDVNENEKGKMISLLLVICLLTVCAFFPYNVDHSLPTQQRSWNIVQKQNQIHLQSPCFDACTGPEVVEDTIKL</sequence>
<keyword evidence="4" id="KW-1185">Reference proteome</keyword>
<proteinExistence type="predicted"/>
<protein>
    <submittedName>
        <fullName evidence="3">Uncharacterized protein</fullName>
    </submittedName>
</protein>
<feature type="compositionally biased region" description="Basic and acidic residues" evidence="1">
    <location>
        <begin position="26"/>
        <end position="40"/>
    </location>
</feature>
<gene>
    <name evidence="3" type="ORF">RJT34_12780</name>
</gene>
<evidence type="ECO:0000256" key="2">
    <source>
        <dbReference type="SAM" id="Phobius"/>
    </source>
</evidence>
<dbReference type="AlphaFoldDB" id="A0AAN9JQ20"/>
<keyword evidence="2" id="KW-1133">Transmembrane helix</keyword>
<name>A0AAN9JQ20_CLITE</name>
<comment type="caution">
    <text evidence="3">The sequence shown here is derived from an EMBL/GenBank/DDBJ whole genome shotgun (WGS) entry which is preliminary data.</text>
</comment>
<dbReference type="EMBL" id="JAYKXN010000003">
    <property type="protein sequence ID" value="KAK7301903.1"/>
    <property type="molecule type" value="Genomic_DNA"/>
</dbReference>
<keyword evidence="2" id="KW-0812">Transmembrane</keyword>